<dbReference type="Proteomes" id="UP000887577">
    <property type="component" value="Unplaced"/>
</dbReference>
<accession>A0A914Z7U5</accession>
<dbReference type="Gene3D" id="1.25.40.120">
    <property type="entry name" value="Protein prenylyltransferase"/>
    <property type="match status" value="1"/>
</dbReference>
<reference evidence="2" key="1">
    <citation type="submission" date="2022-11" db="UniProtKB">
        <authorList>
            <consortium name="WormBaseParasite"/>
        </authorList>
    </citation>
    <scope>IDENTIFICATION</scope>
</reference>
<sequence>MSPEVNECLETFYGICQELMKDNEETNPWEICLSAFVLPLLSGINDETENEVKNLLEKLKKCDSQRKEMYDATASKIILTNFLHQKVNNESTVLEKLFEKEGKLCLEFNDYSCLRPLAGLIRLHNSSSTDLPLIIQAQLGWFLPVFAN</sequence>
<evidence type="ECO:0000313" key="1">
    <source>
        <dbReference type="Proteomes" id="UP000887577"/>
    </source>
</evidence>
<proteinExistence type="predicted"/>
<dbReference type="AlphaFoldDB" id="A0A914Z7U5"/>
<protein>
    <submittedName>
        <fullName evidence="2">Uncharacterized protein</fullName>
    </submittedName>
</protein>
<name>A0A914Z7U5_9BILA</name>
<evidence type="ECO:0000313" key="2">
    <source>
        <dbReference type="WBParaSite" id="PSU_v2.g7939.t1"/>
    </source>
</evidence>
<keyword evidence="1" id="KW-1185">Reference proteome</keyword>
<dbReference type="WBParaSite" id="PSU_v2.g7939.t1">
    <property type="protein sequence ID" value="PSU_v2.g7939.t1"/>
    <property type="gene ID" value="PSU_v2.g7939"/>
</dbReference>
<organism evidence="1 2">
    <name type="scientific">Panagrolaimus superbus</name>
    <dbReference type="NCBI Taxonomy" id="310955"/>
    <lineage>
        <taxon>Eukaryota</taxon>
        <taxon>Metazoa</taxon>
        <taxon>Ecdysozoa</taxon>
        <taxon>Nematoda</taxon>
        <taxon>Chromadorea</taxon>
        <taxon>Rhabditida</taxon>
        <taxon>Tylenchina</taxon>
        <taxon>Panagrolaimomorpha</taxon>
        <taxon>Panagrolaimoidea</taxon>
        <taxon>Panagrolaimidae</taxon>
        <taxon>Panagrolaimus</taxon>
    </lineage>
</organism>